<protein>
    <submittedName>
        <fullName evidence="3">Conjugal transfer protein TraG</fullName>
    </submittedName>
</protein>
<reference evidence="3 4" key="1">
    <citation type="submission" date="2019-03" db="EMBL/GenBank/DDBJ databases">
        <title>Pragia sp. nov. isolated from the gut tract of Carduelis flavirostris.</title>
        <authorList>
            <person name="Ge Y."/>
        </authorList>
    </citation>
    <scope>NUCLEOTIDE SEQUENCE [LARGE SCALE GENOMIC DNA]</scope>
    <source>
        <strain evidence="3 4">CF-458</strain>
    </source>
</reference>
<evidence type="ECO:0000259" key="2">
    <source>
        <dbReference type="Pfam" id="PF07916"/>
    </source>
</evidence>
<dbReference type="Pfam" id="PF07916">
    <property type="entry name" value="TraG_N"/>
    <property type="match status" value="1"/>
</dbReference>
<feature type="domain" description="TraG N-terminal Proteobacteria" evidence="2">
    <location>
        <begin position="8"/>
        <end position="478"/>
    </location>
</feature>
<feature type="transmembrane region" description="Helical" evidence="1">
    <location>
        <begin position="437"/>
        <end position="461"/>
    </location>
</feature>
<evidence type="ECO:0000313" key="3">
    <source>
        <dbReference type="EMBL" id="QBH97235.1"/>
    </source>
</evidence>
<dbReference type="Proteomes" id="UP000293154">
    <property type="component" value="Chromosome"/>
</dbReference>
<dbReference type="KEGG" id="prag:EKN56_13015"/>
<accession>A0A411WM97</accession>
<feature type="transmembrane region" description="Helical" evidence="1">
    <location>
        <begin position="358"/>
        <end position="377"/>
    </location>
</feature>
<evidence type="ECO:0000313" key="4">
    <source>
        <dbReference type="Proteomes" id="UP000293154"/>
    </source>
</evidence>
<name>A0A411WM97_9GAMM</name>
<gene>
    <name evidence="3" type="ORF">EKN56_13015</name>
</gene>
<organism evidence="3 4">
    <name type="scientific">Limnobaculum zhutongyuii</name>
    <dbReference type="NCBI Taxonomy" id="2498113"/>
    <lineage>
        <taxon>Bacteria</taxon>
        <taxon>Pseudomonadati</taxon>
        <taxon>Pseudomonadota</taxon>
        <taxon>Gammaproteobacteria</taxon>
        <taxon>Enterobacterales</taxon>
        <taxon>Budviciaceae</taxon>
        <taxon>Limnobaculum</taxon>
    </lineage>
</organism>
<dbReference type="InterPro" id="IPR012931">
    <property type="entry name" value="TraG_N_Proteobacteria"/>
</dbReference>
<dbReference type="RefSeq" id="WP_130592170.1">
    <property type="nucleotide sequence ID" value="NZ_CP034752.1"/>
</dbReference>
<keyword evidence="1" id="KW-0472">Membrane</keyword>
<feature type="transmembrane region" description="Helical" evidence="1">
    <location>
        <begin position="22"/>
        <end position="47"/>
    </location>
</feature>
<feature type="transmembrane region" description="Helical" evidence="1">
    <location>
        <begin position="68"/>
        <end position="86"/>
    </location>
</feature>
<keyword evidence="1" id="KW-1133">Transmembrane helix</keyword>
<sequence>MITHSYLEYFLTLLGWSVNNGIWSIITSTGIFAFPLLAKLIGVWLKARGQGADEGDQGGLALTWFENVAYMAMIVIMFTCVPLITVDLNTIQYDISRSKQCGYTVAQPSESGYSSLTSEIGGKTAAVPVWWYLVHSLSKGVTNAASSTLPCQPDLRQIRFEVQHTRISDPTLAQELQDFVQECYAPSLARLKMRESNLKSAESTDVSWIGSQFFMNTPGYYDTDRARSPRSAWPYNTSRDAGLFDAGTGGYPSCKQWWSDSTTGIKDRTLKLVQPSVWQQLKKLGQSKAEYEEAVLRSLVSPRNMQVSQDGRVYPGFGGNIDGTLANAASRTAATVGQAFAGIAAFPAFDSMRQALPMVQAILLMALIICIPLIIVFSAYDIKTVVTVTFAQFALIFLTFWWDLARWLDSWLLGALYDSDTHSSWNLAGIQNSQDDLIINFVMGTMFLVLPAFWMSALGWAGVRVGGALENAARAGTQDARAAGGKGGDVMLKAGSSFKK</sequence>
<keyword evidence="1" id="KW-0812">Transmembrane</keyword>
<feature type="transmembrane region" description="Helical" evidence="1">
    <location>
        <begin position="384"/>
        <end position="402"/>
    </location>
</feature>
<evidence type="ECO:0000256" key="1">
    <source>
        <dbReference type="SAM" id="Phobius"/>
    </source>
</evidence>
<dbReference type="AlphaFoldDB" id="A0A411WM97"/>
<keyword evidence="4" id="KW-1185">Reference proteome</keyword>
<dbReference type="EMBL" id="CP034752">
    <property type="protein sequence ID" value="QBH97235.1"/>
    <property type="molecule type" value="Genomic_DNA"/>
</dbReference>
<dbReference type="OrthoDB" id="5645662at2"/>
<proteinExistence type="predicted"/>